<sequence>MCGIAGFWTTMRPPVPAAELLAGMTGAIRHRGPDDEGAWWDDASGVGLGHRRLSIIDLSAAGHQPMASRSGRYELIFNGEIYNFRELRAELERAGDAFRGHSDTEVMLAGFERWGLVPTLKRLAGMFAMALWDREERTLHLIRDRIGEKPLYYGTAGGTLLFGSELKALRAYPGWSGDIDRSAIALLMRHGYIPAPYTVFSNVRKAVPGTVLSFRSALGEPTTTRYWNAREVAESGTRDPLRLGEEELIEACERRLSETIGEEMVSDVPLGAFLSGGFDSSLIVALMQKQSARPVRTFTIGFEEKEYDEAEHARAVARHLGTDHTELRVGPSDTLAVIPKLPALYDEPFADPSQIPTFLVAQLARRHVTVSLSGDGGDEFFGGYNRYFWSMRLWRRLKHLPVPLRRGVAKGIQAVSPGGWDRAFDAINATLPASRRMKIAGDRVHKLAGVLDVGTNEQMYREFLTTWRDPSGLALGAPEHPTVLSDRDRWPSFDDFVSRMMYVDSVSYLPDDIMVKVDRATMGVSLESRAPFLDHRVVEFAWRVPIEYKVRDGQGKWLLRQVLYRHVPRALVDRPKMGFGIPISHWLRDELHDWAADLLSPERLRAQGYLDPDAVQTKWNEHQSGRRNWQYQLWVVLMFEAWLDSARA</sequence>
<evidence type="ECO:0000313" key="12">
    <source>
        <dbReference type="EMBL" id="AHG91041.1"/>
    </source>
</evidence>
<keyword evidence="5 9" id="KW-0067">ATP-binding</keyword>
<dbReference type="FunCoup" id="W0RJT3">
    <property type="interactions" value="404"/>
</dbReference>
<keyword evidence="4 9" id="KW-0547">Nucleotide-binding</keyword>
<evidence type="ECO:0000256" key="10">
    <source>
        <dbReference type="PIRSR" id="PIRSR001589-3"/>
    </source>
</evidence>
<evidence type="ECO:0000256" key="6">
    <source>
        <dbReference type="ARBA" id="ARBA00022962"/>
    </source>
</evidence>
<dbReference type="GO" id="GO:0005524">
    <property type="term" value="F:ATP binding"/>
    <property type="evidence" value="ECO:0007669"/>
    <property type="project" value="UniProtKB-KW"/>
</dbReference>
<reference evidence="12 13" key="1">
    <citation type="journal article" date="2014" name="Genome Announc.">
        <title>Genome Sequence and Methylome of Soil Bacterium Gemmatirosa kalamazoonensis KBS708T, a Member of the Rarely Cultivated Gemmatimonadetes Phylum.</title>
        <authorList>
            <person name="Debruyn J.M."/>
            <person name="Radosevich M."/>
            <person name="Wommack K.E."/>
            <person name="Polson S.W."/>
            <person name="Hauser L.J."/>
            <person name="Fawaz M.N."/>
            <person name="Korlach J."/>
            <person name="Tsai Y.C."/>
        </authorList>
    </citation>
    <scope>NUCLEOTIDE SEQUENCE [LARGE SCALE GENOMIC DNA]</scope>
    <source>
        <strain evidence="12 13">KBS708</strain>
    </source>
</reference>
<organism evidence="12 13">
    <name type="scientific">Gemmatirosa kalamazoonensis</name>
    <dbReference type="NCBI Taxonomy" id="861299"/>
    <lineage>
        <taxon>Bacteria</taxon>
        <taxon>Pseudomonadati</taxon>
        <taxon>Gemmatimonadota</taxon>
        <taxon>Gemmatimonadia</taxon>
        <taxon>Gemmatimonadales</taxon>
        <taxon>Gemmatimonadaceae</taxon>
        <taxon>Gemmatirosa</taxon>
    </lineage>
</organism>
<feature type="binding site" evidence="9">
    <location>
        <position position="103"/>
    </location>
    <ligand>
        <name>L-glutamine</name>
        <dbReference type="ChEBI" id="CHEBI:58359"/>
    </ligand>
</feature>
<dbReference type="InParanoid" id="W0RJT3"/>
<dbReference type="PROSITE" id="PS51278">
    <property type="entry name" value="GATASE_TYPE_2"/>
    <property type="match status" value="1"/>
</dbReference>
<evidence type="ECO:0000256" key="3">
    <source>
        <dbReference type="ARBA" id="ARBA00012737"/>
    </source>
</evidence>
<proteinExistence type="inferred from homology"/>
<gene>
    <name evidence="12" type="ORF">J421_3504</name>
</gene>
<dbReference type="PANTHER" id="PTHR43284">
    <property type="entry name" value="ASPARAGINE SYNTHETASE (GLUTAMINE-HYDROLYZING)"/>
    <property type="match status" value="1"/>
</dbReference>
<dbReference type="eggNOG" id="COG0367">
    <property type="taxonomic scope" value="Bacteria"/>
</dbReference>
<dbReference type="Pfam" id="PF13522">
    <property type="entry name" value="GATase_6"/>
    <property type="match status" value="1"/>
</dbReference>
<comment type="similarity">
    <text evidence="2">Belongs to the asparagine synthetase family.</text>
</comment>
<comment type="catalytic activity">
    <reaction evidence="7">
        <text>L-aspartate + L-glutamine + ATP + H2O = L-asparagine + L-glutamate + AMP + diphosphate + H(+)</text>
        <dbReference type="Rhea" id="RHEA:12228"/>
        <dbReference type="ChEBI" id="CHEBI:15377"/>
        <dbReference type="ChEBI" id="CHEBI:15378"/>
        <dbReference type="ChEBI" id="CHEBI:29985"/>
        <dbReference type="ChEBI" id="CHEBI:29991"/>
        <dbReference type="ChEBI" id="CHEBI:30616"/>
        <dbReference type="ChEBI" id="CHEBI:33019"/>
        <dbReference type="ChEBI" id="CHEBI:58048"/>
        <dbReference type="ChEBI" id="CHEBI:58359"/>
        <dbReference type="ChEBI" id="CHEBI:456215"/>
        <dbReference type="EC" id="6.3.5.4"/>
    </reaction>
</comment>
<feature type="binding site" evidence="9">
    <location>
        <begin position="373"/>
        <end position="374"/>
    </location>
    <ligand>
        <name>ATP</name>
        <dbReference type="ChEBI" id="CHEBI:30616"/>
    </ligand>
</feature>
<keyword evidence="13" id="KW-1185">Reference proteome</keyword>
<evidence type="ECO:0000256" key="4">
    <source>
        <dbReference type="ARBA" id="ARBA00022741"/>
    </source>
</evidence>
<dbReference type="GO" id="GO:0005829">
    <property type="term" value="C:cytosol"/>
    <property type="evidence" value="ECO:0007669"/>
    <property type="project" value="TreeGrafter"/>
</dbReference>
<dbReference type="InterPro" id="IPR017932">
    <property type="entry name" value="GATase_2_dom"/>
</dbReference>
<evidence type="ECO:0000256" key="5">
    <source>
        <dbReference type="ARBA" id="ARBA00022840"/>
    </source>
</evidence>
<dbReference type="Proteomes" id="UP000019151">
    <property type="component" value="Chromosome"/>
</dbReference>
<feature type="binding site" evidence="9">
    <location>
        <position position="300"/>
    </location>
    <ligand>
        <name>ATP</name>
        <dbReference type="ChEBI" id="CHEBI:30616"/>
    </ligand>
</feature>
<dbReference type="AlphaFoldDB" id="W0RJT3"/>
<dbReference type="InterPro" id="IPR033738">
    <property type="entry name" value="AsnB_N"/>
</dbReference>
<evidence type="ECO:0000313" key="13">
    <source>
        <dbReference type="Proteomes" id="UP000019151"/>
    </source>
</evidence>
<feature type="domain" description="Glutamine amidotransferase type-2" evidence="11">
    <location>
        <begin position="2"/>
        <end position="217"/>
    </location>
</feature>
<dbReference type="InterPro" id="IPR001962">
    <property type="entry name" value="Asn_synthase"/>
</dbReference>
<dbReference type="HOGENOM" id="CLU_014658_3_1_0"/>
<dbReference type="GO" id="GO:0006529">
    <property type="term" value="P:asparagine biosynthetic process"/>
    <property type="evidence" value="ECO:0007669"/>
    <property type="project" value="UniProtKB-KW"/>
</dbReference>
<dbReference type="SUPFAM" id="SSF52402">
    <property type="entry name" value="Adenine nucleotide alpha hydrolases-like"/>
    <property type="match status" value="1"/>
</dbReference>
<dbReference type="InterPro" id="IPR014729">
    <property type="entry name" value="Rossmann-like_a/b/a_fold"/>
</dbReference>
<evidence type="ECO:0000256" key="9">
    <source>
        <dbReference type="PIRSR" id="PIRSR001589-2"/>
    </source>
</evidence>
<evidence type="ECO:0000256" key="8">
    <source>
        <dbReference type="PIRSR" id="PIRSR001589-1"/>
    </source>
</evidence>
<accession>W0RJT3</accession>
<keyword evidence="8" id="KW-0028">Amino-acid biosynthesis</keyword>
<dbReference type="Gene3D" id="3.60.20.10">
    <property type="entry name" value="Glutamine Phosphoribosylpyrophosphate, subunit 1, domain 1"/>
    <property type="match status" value="1"/>
</dbReference>
<dbReference type="GO" id="GO:0004066">
    <property type="term" value="F:asparagine synthase (glutamine-hydrolyzing) activity"/>
    <property type="evidence" value="ECO:0007669"/>
    <property type="project" value="UniProtKB-EC"/>
</dbReference>
<dbReference type="EMBL" id="CP007128">
    <property type="protein sequence ID" value="AHG91041.1"/>
    <property type="molecule type" value="Genomic_DNA"/>
</dbReference>
<evidence type="ECO:0000259" key="11">
    <source>
        <dbReference type="PROSITE" id="PS51278"/>
    </source>
</evidence>
<dbReference type="Gene3D" id="3.40.50.620">
    <property type="entry name" value="HUPs"/>
    <property type="match status" value="2"/>
</dbReference>
<dbReference type="InterPro" id="IPR006426">
    <property type="entry name" value="Asn_synth_AEB"/>
</dbReference>
<dbReference type="InterPro" id="IPR029055">
    <property type="entry name" value="Ntn_hydrolases_N"/>
</dbReference>
<comment type="pathway">
    <text evidence="1">Amino-acid biosynthesis; L-asparagine biosynthesis; L-asparagine from L-aspartate (L-Gln route): step 1/1.</text>
</comment>
<feature type="site" description="Important for beta-aspartyl-AMP intermediate formation" evidence="10">
    <location>
        <position position="375"/>
    </location>
</feature>
<dbReference type="PANTHER" id="PTHR43284:SF1">
    <property type="entry name" value="ASPARAGINE SYNTHETASE"/>
    <property type="match status" value="1"/>
</dbReference>
<dbReference type="CDD" id="cd00712">
    <property type="entry name" value="AsnB"/>
    <property type="match status" value="1"/>
</dbReference>
<dbReference type="CDD" id="cd01991">
    <property type="entry name" value="Asn_synthase_B_C"/>
    <property type="match status" value="1"/>
</dbReference>
<keyword evidence="8" id="KW-0061">Asparagine biosynthesis</keyword>
<dbReference type="OrthoDB" id="9763290at2"/>
<keyword evidence="6 8" id="KW-0315">Glutamine amidotransferase</keyword>
<dbReference type="STRING" id="861299.J421_3504"/>
<dbReference type="PATRIC" id="fig|861299.3.peg.3556"/>
<dbReference type="RefSeq" id="WP_025412500.1">
    <property type="nucleotide sequence ID" value="NZ_CP007128.1"/>
</dbReference>
<dbReference type="PIRSF" id="PIRSF001589">
    <property type="entry name" value="Asn_synthetase_glu-h"/>
    <property type="match status" value="1"/>
</dbReference>
<dbReference type="KEGG" id="gba:J421_3504"/>
<evidence type="ECO:0000256" key="7">
    <source>
        <dbReference type="ARBA" id="ARBA00048741"/>
    </source>
</evidence>
<evidence type="ECO:0000256" key="2">
    <source>
        <dbReference type="ARBA" id="ARBA00005752"/>
    </source>
</evidence>
<evidence type="ECO:0000256" key="1">
    <source>
        <dbReference type="ARBA" id="ARBA00005187"/>
    </source>
</evidence>
<dbReference type="EC" id="6.3.5.4" evidence="3"/>
<dbReference type="SUPFAM" id="SSF56235">
    <property type="entry name" value="N-terminal nucleophile aminohydrolases (Ntn hydrolases)"/>
    <property type="match status" value="1"/>
</dbReference>
<dbReference type="Pfam" id="PF00733">
    <property type="entry name" value="Asn_synthase"/>
    <property type="match status" value="1"/>
</dbReference>
<dbReference type="InterPro" id="IPR051786">
    <property type="entry name" value="ASN_synthetase/amidase"/>
</dbReference>
<dbReference type="NCBIfam" id="TIGR01536">
    <property type="entry name" value="asn_synth_AEB"/>
    <property type="match status" value="1"/>
</dbReference>
<protein>
    <recommendedName>
        <fullName evidence="3">asparagine synthase (glutamine-hydrolyzing)</fullName>
        <ecNumber evidence="3">6.3.5.4</ecNumber>
    </recommendedName>
</protein>
<feature type="active site" description="For GATase activity" evidence="8">
    <location>
        <position position="2"/>
    </location>
</feature>
<name>W0RJT3_9BACT</name>